<dbReference type="InterPro" id="IPR003660">
    <property type="entry name" value="HAMP_dom"/>
</dbReference>
<dbReference type="Gene3D" id="3.30.565.10">
    <property type="entry name" value="Histidine kinase-like ATPase, C-terminal domain"/>
    <property type="match status" value="1"/>
</dbReference>
<dbReference type="GO" id="GO:0005524">
    <property type="term" value="F:ATP binding"/>
    <property type="evidence" value="ECO:0007669"/>
    <property type="project" value="UniProtKB-KW"/>
</dbReference>
<keyword evidence="10" id="KW-1133">Transmembrane helix</keyword>
<dbReference type="PRINTS" id="PR00344">
    <property type="entry name" value="BCTRLSENSOR"/>
</dbReference>
<dbReference type="InterPro" id="IPR004358">
    <property type="entry name" value="Sig_transdc_His_kin-like_C"/>
</dbReference>
<comment type="catalytic activity">
    <reaction evidence="1">
        <text>ATP + protein L-histidine = ADP + protein N-phospho-L-histidine.</text>
        <dbReference type="EC" id="2.7.13.3"/>
    </reaction>
</comment>
<keyword evidence="8" id="KW-0067">ATP-binding</keyword>
<dbReference type="PANTHER" id="PTHR43065:SF10">
    <property type="entry name" value="PEROXIDE STRESS-ACTIVATED HISTIDINE KINASE MAK3"/>
    <property type="match status" value="1"/>
</dbReference>
<evidence type="ECO:0000313" key="13">
    <source>
        <dbReference type="EMBL" id="CUS82683.1"/>
    </source>
</evidence>
<dbReference type="InterPro" id="IPR036097">
    <property type="entry name" value="HisK_dim/P_sf"/>
</dbReference>
<feature type="transmembrane region" description="Helical" evidence="10">
    <location>
        <begin position="12"/>
        <end position="31"/>
    </location>
</feature>
<feature type="domain" description="Histidine kinase" evidence="11">
    <location>
        <begin position="310"/>
        <end position="527"/>
    </location>
</feature>
<dbReference type="EMBL" id="CZVI01000006">
    <property type="protein sequence ID" value="CUS82683.1"/>
    <property type="molecule type" value="Genomic_DNA"/>
</dbReference>
<dbReference type="Proteomes" id="UP000182011">
    <property type="component" value="Unassembled WGS sequence"/>
</dbReference>
<accession>A0A0N7MQS8</accession>
<keyword evidence="10" id="KW-0812">Transmembrane</keyword>
<evidence type="ECO:0000256" key="4">
    <source>
        <dbReference type="ARBA" id="ARBA00022553"/>
    </source>
</evidence>
<dbReference type="Pfam" id="PF02518">
    <property type="entry name" value="HATPase_c"/>
    <property type="match status" value="1"/>
</dbReference>
<dbReference type="PROSITE" id="PS50109">
    <property type="entry name" value="HIS_KIN"/>
    <property type="match status" value="1"/>
</dbReference>
<dbReference type="SMART" id="SM00387">
    <property type="entry name" value="HATPase_c"/>
    <property type="match status" value="1"/>
</dbReference>
<evidence type="ECO:0000256" key="2">
    <source>
        <dbReference type="ARBA" id="ARBA00004370"/>
    </source>
</evidence>
<dbReference type="SMART" id="SM00388">
    <property type="entry name" value="HisKA"/>
    <property type="match status" value="1"/>
</dbReference>
<accession>A0A0P1MNE5</accession>
<proteinExistence type="predicted"/>
<evidence type="ECO:0000256" key="8">
    <source>
        <dbReference type="ARBA" id="ARBA00022840"/>
    </source>
</evidence>
<dbReference type="SUPFAM" id="SSF158472">
    <property type="entry name" value="HAMP domain-like"/>
    <property type="match status" value="1"/>
</dbReference>
<evidence type="ECO:0000256" key="1">
    <source>
        <dbReference type="ARBA" id="ARBA00000085"/>
    </source>
</evidence>
<dbReference type="Gene3D" id="1.10.287.130">
    <property type="match status" value="1"/>
</dbReference>
<evidence type="ECO:0000256" key="5">
    <source>
        <dbReference type="ARBA" id="ARBA00022679"/>
    </source>
</evidence>
<reference evidence="13 16" key="2">
    <citation type="submission" date="2015-11" db="EMBL/GenBank/DDBJ databases">
        <authorList>
            <person name="Varghese N."/>
        </authorList>
    </citation>
    <scope>NUCLEOTIDE SEQUENCE [LARGE SCALE GENOMIC DNA]</scope>
    <source>
        <strain evidence="13 16">JGI-8</strain>
    </source>
</reference>
<accession>A0A0N7MQ00</accession>
<dbReference type="PROSITE" id="PS50885">
    <property type="entry name" value="HAMP"/>
    <property type="match status" value="1"/>
</dbReference>
<dbReference type="SUPFAM" id="SSF47384">
    <property type="entry name" value="Homodimeric domain of signal transducing histidine kinase"/>
    <property type="match status" value="1"/>
</dbReference>
<organism evidence="14 15">
    <name type="scientific">Candidatus Kryptonium thompsonii</name>
    <dbReference type="NCBI Taxonomy" id="1633631"/>
    <lineage>
        <taxon>Bacteria</taxon>
        <taxon>Pseudomonadati</taxon>
        <taxon>Candidatus Kryptoniota</taxon>
        <taxon>Candidatus Kryptonium</taxon>
    </lineage>
</organism>
<dbReference type="STRING" id="1633631.GCA_001442925_01847"/>
<feature type="domain" description="HAMP" evidence="12">
    <location>
        <begin position="216"/>
        <end position="268"/>
    </location>
</feature>
<evidence type="ECO:0000259" key="11">
    <source>
        <dbReference type="PROSITE" id="PS50109"/>
    </source>
</evidence>
<evidence type="ECO:0000313" key="15">
    <source>
        <dbReference type="Proteomes" id="UP000182011"/>
    </source>
</evidence>
<keyword evidence="16" id="KW-1185">Reference proteome</keyword>
<evidence type="ECO:0000313" key="14">
    <source>
        <dbReference type="EMBL" id="CUU07642.1"/>
    </source>
</evidence>
<dbReference type="GO" id="GO:0000155">
    <property type="term" value="F:phosphorelay sensor kinase activity"/>
    <property type="evidence" value="ECO:0007669"/>
    <property type="project" value="InterPro"/>
</dbReference>
<dbReference type="PANTHER" id="PTHR43065">
    <property type="entry name" value="SENSOR HISTIDINE KINASE"/>
    <property type="match status" value="1"/>
</dbReference>
<accession>A0A0S4N909</accession>
<sequence>MKIFQSLAFKLFILIFILVLGVSIIFSALIIQWQTKQFLRISTENAIKTSDLIKRATHHSMLRNRREDIYQIINMLGKQPGIKVIRIYNKRGEITFSTIPDEVGKVIPMESEACNVCHKNGKINVPAEASQLTRIFHSDEEYKILGAINPIRNEESCYTADCHAHKKEQTILGVLDVMISLKDMHKNIERLSEIQYMSGLVIFFVISFFVLVFIWKFVNVPLKKLTYGTTEIMNGNLDFKLDFKSKDEIGLLAESFNKMTEKLKQAHEELTNWAKLLEQKVNEKTAELQRAHAYMVQIEKMASLGKLAATVAHELNNPLEGVLTYAKLLKRRLQNGEISEAEKNEILNELSIIIDETSRCGNIVKNLLLFSKQKVGEFKDEDICQVIKRSVALISHHLQMNNIKLELDIPENPVFVFCDAQQIEQMLLAMEINSIEAMPEGGTLRIELNEIDSDKIQIKVTDTGIGIPEDILPHIFEPFFTTKKEGKGTGLGLAVAYGIAERHNGSIKVESKVNQGTTFTITLPKKLNISYDAQI</sequence>
<evidence type="ECO:0000256" key="6">
    <source>
        <dbReference type="ARBA" id="ARBA00022741"/>
    </source>
</evidence>
<reference evidence="14 15" key="1">
    <citation type="submission" date="2015-11" db="EMBL/GenBank/DDBJ databases">
        <authorList>
            <person name="Zhang Y."/>
            <person name="Guo Z."/>
        </authorList>
    </citation>
    <scope>NUCLEOTIDE SEQUENCE [LARGE SCALE GENOMIC DNA]</scope>
    <source>
        <strain evidence="14">JGI-4</strain>
    </source>
</reference>
<gene>
    <name evidence="14" type="ORF">JGI4_01852</name>
    <name evidence="13" type="ORF">JGI8_00617</name>
</gene>
<keyword evidence="7 14" id="KW-0418">Kinase</keyword>
<dbReference type="Pfam" id="PF00512">
    <property type="entry name" value="HisKA"/>
    <property type="match status" value="1"/>
</dbReference>
<comment type="subcellular location">
    <subcellularLocation>
        <location evidence="2">Membrane</location>
    </subcellularLocation>
</comment>
<dbReference type="InterPro" id="IPR005467">
    <property type="entry name" value="His_kinase_dom"/>
</dbReference>
<evidence type="ECO:0000313" key="16">
    <source>
        <dbReference type="Proteomes" id="UP000182200"/>
    </source>
</evidence>
<keyword evidence="4" id="KW-0597">Phosphoprotein</keyword>
<dbReference type="Gene3D" id="3.30.450.290">
    <property type="match status" value="1"/>
</dbReference>
<dbReference type="InterPro" id="IPR003661">
    <property type="entry name" value="HisK_dim/P_dom"/>
</dbReference>
<dbReference type="EMBL" id="FAOP01000007">
    <property type="protein sequence ID" value="CUU07642.1"/>
    <property type="molecule type" value="Genomic_DNA"/>
</dbReference>
<evidence type="ECO:0000256" key="9">
    <source>
        <dbReference type="ARBA" id="ARBA00023012"/>
    </source>
</evidence>
<dbReference type="CDD" id="cd00082">
    <property type="entry name" value="HisKA"/>
    <property type="match status" value="1"/>
</dbReference>
<dbReference type="SUPFAM" id="SSF55874">
    <property type="entry name" value="ATPase domain of HSP90 chaperone/DNA topoisomerase II/histidine kinase"/>
    <property type="match status" value="1"/>
</dbReference>
<dbReference type="SMART" id="SM00304">
    <property type="entry name" value="HAMP"/>
    <property type="match status" value="1"/>
</dbReference>
<evidence type="ECO:0000256" key="7">
    <source>
        <dbReference type="ARBA" id="ARBA00022777"/>
    </source>
</evidence>
<accession>A0A0P1MBN1</accession>
<dbReference type="InterPro" id="IPR003594">
    <property type="entry name" value="HATPase_dom"/>
</dbReference>
<keyword evidence="6" id="KW-0547">Nucleotide-binding</keyword>
<dbReference type="InterPro" id="IPR036890">
    <property type="entry name" value="HATPase_C_sf"/>
</dbReference>
<evidence type="ECO:0000256" key="10">
    <source>
        <dbReference type="SAM" id="Phobius"/>
    </source>
</evidence>
<accession>A0A0P1M8A7</accession>
<evidence type="ECO:0000256" key="3">
    <source>
        <dbReference type="ARBA" id="ARBA00012438"/>
    </source>
</evidence>
<dbReference type="Gene3D" id="1.10.8.500">
    <property type="entry name" value="HAMP domain in histidine kinase"/>
    <property type="match status" value="1"/>
</dbReference>
<dbReference type="AlphaFoldDB" id="A0A0P1MNE5"/>
<dbReference type="GO" id="GO:0016020">
    <property type="term" value="C:membrane"/>
    <property type="evidence" value="ECO:0007669"/>
    <property type="project" value="UniProtKB-SubCell"/>
</dbReference>
<protein>
    <recommendedName>
        <fullName evidence="3">histidine kinase</fullName>
        <ecNumber evidence="3">2.7.13.3</ecNumber>
    </recommendedName>
</protein>
<dbReference type="Proteomes" id="UP000182200">
    <property type="component" value="Unassembled WGS sequence"/>
</dbReference>
<name>A0A0P1MNE5_9BACT</name>
<evidence type="ECO:0000259" key="12">
    <source>
        <dbReference type="PROSITE" id="PS50885"/>
    </source>
</evidence>
<feature type="transmembrane region" description="Helical" evidence="10">
    <location>
        <begin position="194"/>
        <end position="215"/>
    </location>
</feature>
<dbReference type="EC" id="2.7.13.3" evidence="3"/>
<keyword evidence="10" id="KW-0472">Membrane</keyword>
<accession>A0A0P1MEA6</accession>
<dbReference type="RefSeq" id="WP_075427495.1">
    <property type="nucleotide sequence ID" value="NZ_CZVI01000006.1"/>
</dbReference>
<keyword evidence="5" id="KW-0808">Transferase</keyword>
<dbReference type="SMR" id="A0A0P1MNE5"/>
<keyword evidence="9" id="KW-0902">Two-component regulatory system</keyword>
<accession>A0A0P1L6Q6</accession>
<dbReference type="Pfam" id="PF00672">
    <property type="entry name" value="HAMP"/>
    <property type="match status" value="1"/>
</dbReference>
<dbReference type="CDD" id="cd06225">
    <property type="entry name" value="HAMP"/>
    <property type="match status" value="1"/>
</dbReference>